<reference evidence="2 3" key="1">
    <citation type="journal article" date="2012" name="Int. J. Syst. Evol. Microbiol.">
        <title>Marinomonas hwangdonensis sp. nov., isolated from seawater.</title>
        <authorList>
            <person name="Jung Y.T."/>
            <person name="Oh T.K."/>
            <person name="Yoon J.H."/>
        </authorList>
    </citation>
    <scope>NUCLEOTIDE SEQUENCE [LARGE SCALE GENOMIC DNA]</scope>
    <source>
        <strain evidence="2 3">HDW-15</strain>
    </source>
</reference>
<comment type="caution">
    <text evidence="2">The sequence shown here is derived from an EMBL/GenBank/DDBJ whole genome shotgun (WGS) entry which is preliminary data.</text>
</comment>
<evidence type="ECO:0000313" key="3">
    <source>
        <dbReference type="Proteomes" id="UP000280507"/>
    </source>
</evidence>
<evidence type="ECO:0000256" key="1">
    <source>
        <dbReference type="SAM" id="SignalP"/>
    </source>
</evidence>
<name>A0A3M8Q8J9_9GAMM</name>
<feature type="chain" id="PRO_5018322161" evidence="1">
    <location>
        <begin position="31"/>
        <end position="240"/>
    </location>
</feature>
<evidence type="ECO:0000313" key="2">
    <source>
        <dbReference type="EMBL" id="RNF52379.1"/>
    </source>
</evidence>
<keyword evidence="3" id="KW-1185">Reference proteome</keyword>
<dbReference type="Proteomes" id="UP000280507">
    <property type="component" value="Unassembled WGS sequence"/>
</dbReference>
<organism evidence="2 3">
    <name type="scientific">Marinomonas hwangdonensis</name>
    <dbReference type="NCBI Taxonomy" id="1053647"/>
    <lineage>
        <taxon>Bacteria</taxon>
        <taxon>Pseudomonadati</taxon>
        <taxon>Pseudomonadota</taxon>
        <taxon>Gammaproteobacteria</taxon>
        <taxon>Oceanospirillales</taxon>
        <taxon>Oceanospirillaceae</taxon>
        <taxon>Marinomonas</taxon>
    </lineage>
</organism>
<dbReference type="OrthoDB" id="6101863at2"/>
<accession>A0A3M8Q8J9</accession>
<gene>
    <name evidence="2" type="ORF">EBI00_03600</name>
</gene>
<feature type="signal peptide" evidence="1">
    <location>
        <begin position="1"/>
        <end position="30"/>
    </location>
</feature>
<protein>
    <submittedName>
        <fullName evidence="2">Uncharacterized protein</fullName>
    </submittedName>
</protein>
<sequence>MNCLFGYVLTNLSRFLLLPFIISVSLNALAEESDESPNFAFGLGYGLLNEKSLMNIDFKINIPLNDTFSTQVLLNSNYLLTGSSRDSFAQSEFTSNWFLKSEYVRLGLGVGVSELEPMDETLASEREVSGQFMGEVFIGDVAFTTNYVSADITLSNITSSRFGLGYYLNEDHRVSLFREKYNGNQIGWRLETYYQPKKYRQLGRVGLIVRTGKDYDYAGAMIEYYFDHARSLQQREREFH</sequence>
<proteinExistence type="predicted"/>
<dbReference type="AlphaFoldDB" id="A0A3M8Q8J9"/>
<keyword evidence="1" id="KW-0732">Signal</keyword>
<dbReference type="EMBL" id="RIZG01000002">
    <property type="protein sequence ID" value="RNF52379.1"/>
    <property type="molecule type" value="Genomic_DNA"/>
</dbReference>